<dbReference type="EnsemblMetazoa" id="CJA15955.1">
    <property type="protein sequence ID" value="CJA15955.1"/>
    <property type="gene ID" value="WBGene00135159"/>
</dbReference>
<name>A0A8R1I6U2_CAEJA</name>
<proteinExistence type="predicted"/>
<protein>
    <recommendedName>
        <fullName evidence="4">SH2 domain-containing protein</fullName>
    </recommendedName>
</protein>
<dbReference type="PANTHER" id="PTHR31128">
    <property type="entry name" value="PROTEIN CBR-CLEC-135-RELATED"/>
    <property type="match status" value="1"/>
</dbReference>
<dbReference type="Proteomes" id="UP000005237">
    <property type="component" value="Unassembled WGS sequence"/>
</dbReference>
<organism evidence="2 3">
    <name type="scientific">Caenorhabditis japonica</name>
    <dbReference type="NCBI Taxonomy" id="281687"/>
    <lineage>
        <taxon>Eukaryota</taxon>
        <taxon>Metazoa</taxon>
        <taxon>Ecdysozoa</taxon>
        <taxon>Nematoda</taxon>
        <taxon>Chromadorea</taxon>
        <taxon>Rhabditida</taxon>
        <taxon>Rhabditina</taxon>
        <taxon>Rhabditomorpha</taxon>
        <taxon>Rhabditoidea</taxon>
        <taxon>Rhabditidae</taxon>
        <taxon>Peloderinae</taxon>
        <taxon>Caenorhabditis</taxon>
    </lineage>
</organism>
<dbReference type="AlphaFoldDB" id="A0A8R1I6U2"/>
<evidence type="ECO:0008006" key="4">
    <source>
        <dbReference type="Google" id="ProtNLM"/>
    </source>
</evidence>
<feature type="region of interest" description="Disordered" evidence="1">
    <location>
        <begin position="77"/>
        <end position="119"/>
    </location>
</feature>
<evidence type="ECO:0000313" key="2">
    <source>
        <dbReference type="EnsemblMetazoa" id="CJA15955.1"/>
    </source>
</evidence>
<feature type="compositionally biased region" description="Basic and acidic residues" evidence="1">
    <location>
        <begin position="78"/>
        <end position="87"/>
    </location>
</feature>
<evidence type="ECO:0000313" key="3">
    <source>
        <dbReference type="Proteomes" id="UP000005237"/>
    </source>
</evidence>
<reference evidence="2" key="2">
    <citation type="submission" date="2022-06" db="UniProtKB">
        <authorList>
            <consortium name="EnsemblMetazoa"/>
        </authorList>
    </citation>
    <scope>IDENTIFICATION</scope>
    <source>
        <strain evidence="2">DF5081</strain>
    </source>
</reference>
<keyword evidence="3" id="KW-1185">Reference proteome</keyword>
<accession>A0A8R1I6U2</accession>
<dbReference type="PANTHER" id="PTHR31128:SF9">
    <property type="entry name" value="DUF3444 DOMAIN-CONTAINING PROTEIN-RELATED"/>
    <property type="match status" value="1"/>
</dbReference>
<sequence>MNGECSKTPYNSIYEALNTSNQKPDAELTCCKHGIQCQYGKKPLVLENQYVNLSSPSNEQQVAENLAAKLKALIVEPQPRDSKTKGSERRKKKIKSAGEETNNQAYVNLGPPTEETTKSSLLMNSDTTTSTSSMKMDDAYAAYIGVYSASDAEAQVTQRGDFLLYHQFDSASVVDNLSAGLPLMVVYFTTTKKHRHYPIRSSKCHNDFVFSVDCGYPNVRKHCSISQLVKYYKTFGPANTNPVDTYADEFSWWLE</sequence>
<dbReference type="SUPFAM" id="SSF55550">
    <property type="entry name" value="SH2 domain"/>
    <property type="match status" value="1"/>
</dbReference>
<evidence type="ECO:0000256" key="1">
    <source>
        <dbReference type="SAM" id="MobiDB-lite"/>
    </source>
</evidence>
<reference evidence="3" key="1">
    <citation type="submission" date="2010-08" db="EMBL/GenBank/DDBJ databases">
        <authorList>
            <consortium name="Caenorhabditis japonica Sequencing Consortium"/>
            <person name="Wilson R.K."/>
        </authorList>
    </citation>
    <scope>NUCLEOTIDE SEQUENCE [LARGE SCALE GENOMIC DNA]</scope>
    <source>
        <strain evidence="3">DF5081</strain>
    </source>
</reference>
<dbReference type="Gene3D" id="3.30.505.10">
    <property type="entry name" value="SH2 domain"/>
    <property type="match status" value="1"/>
</dbReference>
<dbReference type="InterPro" id="IPR036860">
    <property type="entry name" value="SH2_dom_sf"/>
</dbReference>